<dbReference type="EMBL" id="NHYE01005281">
    <property type="protein sequence ID" value="PPQ75199.1"/>
    <property type="molecule type" value="Genomic_DNA"/>
</dbReference>
<gene>
    <name evidence="1" type="ORF">CVT26_008783</name>
</gene>
<organism evidence="1 2">
    <name type="scientific">Gymnopilus dilepis</name>
    <dbReference type="NCBI Taxonomy" id="231916"/>
    <lineage>
        <taxon>Eukaryota</taxon>
        <taxon>Fungi</taxon>
        <taxon>Dikarya</taxon>
        <taxon>Basidiomycota</taxon>
        <taxon>Agaricomycotina</taxon>
        <taxon>Agaricomycetes</taxon>
        <taxon>Agaricomycetidae</taxon>
        <taxon>Agaricales</taxon>
        <taxon>Agaricineae</taxon>
        <taxon>Hymenogastraceae</taxon>
        <taxon>Gymnopilus</taxon>
    </lineage>
</organism>
<accession>A0A409W9M7</accession>
<sequence>MARQIANLSVVAILKGPCKEPQLWEAQSASRQLSVKLPTHHFDKRQQSSLGKVNSLQDLAAATDRTTNPSKLAQKAEYDELYLRRAR</sequence>
<evidence type="ECO:0000313" key="1">
    <source>
        <dbReference type="EMBL" id="PPQ75199.1"/>
    </source>
</evidence>
<protein>
    <submittedName>
        <fullName evidence="1">Uncharacterized protein</fullName>
    </submittedName>
</protein>
<dbReference type="InParanoid" id="A0A409W9M7"/>
<evidence type="ECO:0000313" key="2">
    <source>
        <dbReference type="Proteomes" id="UP000284706"/>
    </source>
</evidence>
<proteinExistence type="predicted"/>
<reference evidence="1 2" key="1">
    <citation type="journal article" date="2018" name="Evol. Lett.">
        <title>Horizontal gene cluster transfer increased hallucinogenic mushroom diversity.</title>
        <authorList>
            <person name="Reynolds H.T."/>
            <person name="Vijayakumar V."/>
            <person name="Gluck-Thaler E."/>
            <person name="Korotkin H.B."/>
            <person name="Matheny P.B."/>
            <person name="Slot J.C."/>
        </authorList>
    </citation>
    <scope>NUCLEOTIDE SEQUENCE [LARGE SCALE GENOMIC DNA]</scope>
    <source>
        <strain evidence="1 2">SRW20</strain>
    </source>
</reference>
<dbReference type="Proteomes" id="UP000284706">
    <property type="component" value="Unassembled WGS sequence"/>
</dbReference>
<comment type="caution">
    <text evidence="1">The sequence shown here is derived from an EMBL/GenBank/DDBJ whole genome shotgun (WGS) entry which is preliminary data.</text>
</comment>
<dbReference type="AlphaFoldDB" id="A0A409W9M7"/>
<keyword evidence="2" id="KW-1185">Reference proteome</keyword>
<name>A0A409W9M7_9AGAR</name>